<dbReference type="Pfam" id="PF16927">
    <property type="entry name" value="HisKA_7TM"/>
    <property type="match status" value="1"/>
</dbReference>
<protein>
    <recommendedName>
        <fullName evidence="2">GAF domain-containing protein</fullName>
    </recommendedName>
</protein>
<feature type="transmembrane region" description="Helical" evidence="1">
    <location>
        <begin position="6"/>
        <end position="28"/>
    </location>
</feature>
<keyword evidence="1" id="KW-1133">Transmembrane helix</keyword>
<evidence type="ECO:0000256" key="1">
    <source>
        <dbReference type="SAM" id="Phobius"/>
    </source>
</evidence>
<proteinExistence type="predicted"/>
<dbReference type="EMBL" id="LN890655">
    <property type="protein sequence ID" value="CUS03199.2"/>
    <property type="molecule type" value="Genomic_DNA"/>
</dbReference>
<feature type="transmembrane region" description="Helical" evidence="1">
    <location>
        <begin position="182"/>
        <end position="203"/>
    </location>
</feature>
<dbReference type="Pfam" id="PF13185">
    <property type="entry name" value="GAF_2"/>
    <property type="match status" value="1"/>
</dbReference>
<feature type="transmembrane region" description="Helical" evidence="1">
    <location>
        <begin position="215"/>
        <end position="232"/>
    </location>
</feature>
<name>A0A160T1Y3_9CHLR</name>
<feature type="transmembrane region" description="Helical" evidence="1">
    <location>
        <begin position="295"/>
        <end position="315"/>
    </location>
</feature>
<keyword evidence="1" id="KW-0812">Transmembrane</keyword>
<evidence type="ECO:0000313" key="4">
    <source>
        <dbReference type="Proteomes" id="UP000215027"/>
    </source>
</evidence>
<dbReference type="KEGG" id="pbf:CFX0092_A1321"/>
<feature type="transmembrane region" description="Helical" evidence="1">
    <location>
        <begin position="343"/>
        <end position="362"/>
    </location>
</feature>
<dbReference type="RefSeq" id="WP_095042729.1">
    <property type="nucleotide sequence ID" value="NZ_LN890655.1"/>
</dbReference>
<dbReference type="OrthoDB" id="155880at2"/>
<keyword evidence="1" id="KW-0472">Membrane</keyword>
<feature type="transmembrane region" description="Helical" evidence="1">
    <location>
        <begin position="397"/>
        <end position="417"/>
    </location>
</feature>
<evidence type="ECO:0000313" key="3">
    <source>
        <dbReference type="EMBL" id="CUS03199.2"/>
    </source>
</evidence>
<feature type="domain" description="GAF" evidence="2">
    <location>
        <begin position="469"/>
        <end position="616"/>
    </location>
</feature>
<reference evidence="3" key="1">
    <citation type="submission" date="2016-01" db="EMBL/GenBank/DDBJ databases">
        <authorList>
            <person name="Mcilroy J.S."/>
            <person name="Karst M S."/>
            <person name="Albertsen M."/>
        </authorList>
    </citation>
    <scope>NUCLEOTIDE SEQUENCE</scope>
    <source>
        <strain evidence="3">Cfx-K</strain>
    </source>
</reference>
<dbReference type="SUPFAM" id="SSF55781">
    <property type="entry name" value="GAF domain-like"/>
    <property type="match status" value="1"/>
</dbReference>
<feature type="transmembrane region" description="Helical" evidence="1">
    <location>
        <begin position="151"/>
        <end position="170"/>
    </location>
</feature>
<feature type="transmembrane region" description="Helical" evidence="1">
    <location>
        <begin position="266"/>
        <end position="289"/>
    </location>
</feature>
<sequence>MNGIALQFTPFLVPVIGTAIGLTLLLFYAWRRGRSTPGTWAFLALVSLTGWWCYTYALELMTTDPETMLLWVKLQWISIPLIPVVWLFFALFYAGYGHRVNLRFVAALLVVPFIMILLAWTTPAHDWLYVNPGVSDVGRIVVFDAEYGPAFIVHTAYSYILFIIATALIVRVWRRSGDTQRQLALTVTAGAILPFIGNAIYLIAPLLGVEVHIDLTVLALAFSAVCFAWGWFRLRLFTVFPEFTEPVSAGRIDPAMAAQNTQTRSLNLVSLGLALFYFVALMPILTILLRGDPAVRPLAVIYVGLYLMLLGITIWRGGSYSVRAVGLTGVYLGLALLDLRVSGLFPTVGFFLAAYTAFAAVLLPVRLMWAVFAAGLLGVALVPPAMNPAIQRDIYSLAYLLLTVAMTAGMLIVALVATRRDNRTLLNVSRNLARALESERTQLEARVVERTRALETSAAVSRQLSTILDQSRLVREVVEQLHVAFAYYHVHVYLWDEAAGALRMVGGTGQAGQAMLVMGHSLRPNIGLVGRAYSTNAPVVVPDVNADPGWMPNRLLPGTRAEIAVPITYGDEVLGVLDAQDTEVGGLGPADSQLLQTIAGQLAVALRNARLVAQVQREAEQAALINAINRKIAQTNDIDGALRVAEAELSRALEVQETAIRLDLGGENGHER</sequence>
<evidence type="ECO:0000259" key="2">
    <source>
        <dbReference type="SMART" id="SM00065"/>
    </source>
</evidence>
<feature type="transmembrane region" description="Helical" evidence="1">
    <location>
        <begin position="367"/>
        <end position="385"/>
    </location>
</feature>
<dbReference type="InterPro" id="IPR003018">
    <property type="entry name" value="GAF"/>
</dbReference>
<dbReference type="InterPro" id="IPR031621">
    <property type="entry name" value="HisKA_7TM"/>
</dbReference>
<feature type="transmembrane region" description="Helical" evidence="1">
    <location>
        <begin position="102"/>
        <end position="120"/>
    </location>
</feature>
<dbReference type="Proteomes" id="UP000215027">
    <property type="component" value="Chromosome I"/>
</dbReference>
<dbReference type="InterPro" id="IPR029016">
    <property type="entry name" value="GAF-like_dom_sf"/>
</dbReference>
<feature type="transmembrane region" description="Helical" evidence="1">
    <location>
        <begin position="40"/>
        <end position="57"/>
    </location>
</feature>
<dbReference type="Gene3D" id="3.30.450.40">
    <property type="match status" value="1"/>
</dbReference>
<keyword evidence="4" id="KW-1185">Reference proteome</keyword>
<feature type="transmembrane region" description="Helical" evidence="1">
    <location>
        <begin position="77"/>
        <end position="95"/>
    </location>
</feature>
<dbReference type="SMART" id="SM00065">
    <property type="entry name" value="GAF"/>
    <property type="match status" value="1"/>
</dbReference>
<gene>
    <name evidence="3" type="ORF">CFX0092_A1321</name>
</gene>
<organism evidence="3 4">
    <name type="scientific">Candidatus Promineifilum breve</name>
    <dbReference type="NCBI Taxonomy" id="1806508"/>
    <lineage>
        <taxon>Bacteria</taxon>
        <taxon>Bacillati</taxon>
        <taxon>Chloroflexota</taxon>
        <taxon>Ardenticatenia</taxon>
        <taxon>Candidatus Promineifilales</taxon>
        <taxon>Candidatus Promineifilaceae</taxon>
        <taxon>Candidatus Promineifilum</taxon>
    </lineage>
</organism>
<accession>A0A160T1Y3</accession>
<dbReference type="AlphaFoldDB" id="A0A160T1Y3"/>